<keyword evidence="1" id="KW-0328">Glycosyltransferase</keyword>
<gene>
    <name evidence="3" type="ORF">MKW94_012453</name>
</gene>
<dbReference type="Pfam" id="PF01501">
    <property type="entry name" value="Glyco_transf_8"/>
    <property type="match status" value="1"/>
</dbReference>
<dbReference type="Gene3D" id="3.90.550.10">
    <property type="entry name" value="Spore Coat Polysaccharide Biosynthesis Protein SpsA, Chain A"/>
    <property type="match status" value="1"/>
</dbReference>
<organism evidence="3 4">
    <name type="scientific">Papaver nudicaule</name>
    <name type="common">Iceland poppy</name>
    <dbReference type="NCBI Taxonomy" id="74823"/>
    <lineage>
        <taxon>Eukaryota</taxon>
        <taxon>Viridiplantae</taxon>
        <taxon>Streptophyta</taxon>
        <taxon>Embryophyta</taxon>
        <taxon>Tracheophyta</taxon>
        <taxon>Spermatophyta</taxon>
        <taxon>Magnoliopsida</taxon>
        <taxon>Ranunculales</taxon>
        <taxon>Papaveraceae</taxon>
        <taxon>Papaveroideae</taxon>
        <taxon>Papaver</taxon>
    </lineage>
</organism>
<proteinExistence type="inferred from homology"/>
<evidence type="ECO:0000313" key="3">
    <source>
        <dbReference type="EMBL" id="MCL7032830.1"/>
    </source>
</evidence>
<dbReference type="Proteomes" id="UP001177140">
    <property type="component" value="Unassembled WGS sequence"/>
</dbReference>
<sequence>MAYYFVEYNKMIYLGGDIQVFEKIDHHFYLPNGYFYDVMDCFYEKDWSQTPQYKICYCQQCPDRVKWPADMGVPPSLYFYGGMFLFEPNLSGLFERLIRDTYKPIHPVYNLVLPMLWRHPENVELDEVKPWRYTGDEENMQREDIKMVVKKCWDIYNDESLDYRVPVK</sequence>
<dbReference type="InterPro" id="IPR029044">
    <property type="entry name" value="Nucleotide-diphossugar_trans"/>
</dbReference>
<reference evidence="3" key="1">
    <citation type="submission" date="2022-03" db="EMBL/GenBank/DDBJ databases">
        <title>A functionally conserved STORR gene fusion in Papaver species that diverged 16.8 million years ago.</title>
        <authorList>
            <person name="Catania T."/>
        </authorList>
    </citation>
    <scope>NUCLEOTIDE SEQUENCE</scope>
    <source>
        <strain evidence="3">S-191538</strain>
    </source>
</reference>
<dbReference type="InterPro" id="IPR002495">
    <property type="entry name" value="Glyco_trans_8"/>
</dbReference>
<comment type="caution">
    <text evidence="3">The sequence shown here is derived from an EMBL/GenBank/DDBJ whole genome shotgun (WGS) entry which is preliminary data.</text>
</comment>
<comment type="similarity">
    <text evidence="2">Belongs to the glycosyltransferase 8 family.</text>
</comment>
<dbReference type="EMBL" id="JAJJMA010127507">
    <property type="protein sequence ID" value="MCL7032830.1"/>
    <property type="molecule type" value="Genomic_DNA"/>
</dbReference>
<keyword evidence="4" id="KW-1185">Reference proteome</keyword>
<name>A0AA41SCR9_PAPNU</name>
<dbReference type="EC" id="2.4.1.-" evidence="2"/>
<protein>
    <recommendedName>
        <fullName evidence="2">Hexosyltransferase</fullName>
        <ecNumber evidence="2">2.4.1.-</ecNumber>
    </recommendedName>
</protein>
<evidence type="ECO:0000256" key="2">
    <source>
        <dbReference type="RuleBase" id="RU362027"/>
    </source>
</evidence>
<dbReference type="AlphaFoldDB" id="A0AA41SCR9"/>
<evidence type="ECO:0000313" key="4">
    <source>
        <dbReference type="Proteomes" id="UP001177140"/>
    </source>
</evidence>
<evidence type="ECO:0000256" key="1">
    <source>
        <dbReference type="ARBA" id="ARBA00022676"/>
    </source>
</evidence>
<dbReference type="SUPFAM" id="SSF53448">
    <property type="entry name" value="Nucleotide-diphospho-sugar transferases"/>
    <property type="match status" value="1"/>
</dbReference>
<dbReference type="GO" id="GO:0016757">
    <property type="term" value="F:glycosyltransferase activity"/>
    <property type="evidence" value="ECO:0007669"/>
    <property type="project" value="UniProtKB-KW"/>
</dbReference>
<accession>A0AA41SCR9</accession>
<keyword evidence="1" id="KW-0808">Transferase</keyword>